<dbReference type="CDD" id="cd00118">
    <property type="entry name" value="LysM"/>
    <property type="match status" value="1"/>
</dbReference>
<dbReference type="SUPFAM" id="SSF54106">
    <property type="entry name" value="LysM domain"/>
    <property type="match status" value="1"/>
</dbReference>
<dbReference type="Pfam" id="PF01476">
    <property type="entry name" value="LysM"/>
    <property type="match status" value="1"/>
</dbReference>
<dbReference type="Proteomes" id="UP000186583">
    <property type="component" value="Unassembled WGS sequence"/>
</dbReference>
<dbReference type="InterPro" id="IPR036779">
    <property type="entry name" value="LysM_dom_sf"/>
</dbReference>
<name>A0A1Q8RND5_9PEZI</name>
<dbReference type="Gene3D" id="3.10.350.10">
    <property type="entry name" value="LysM domain"/>
    <property type="match status" value="1"/>
</dbReference>
<gene>
    <name evidence="3" type="ORF">CCHL11_08272</name>
</gene>
<dbReference type="OrthoDB" id="2107166at2759"/>
<evidence type="ECO:0000259" key="2">
    <source>
        <dbReference type="PROSITE" id="PS51782"/>
    </source>
</evidence>
<evidence type="ECO:0000256" key="1">
    <source>
        <dbReference type="SAM" id="SignalP"/>
    </source>
</evidence>
<dbReference type="SMART" id="SM00257">
    <property type="entry name" value="LysM"/>
    <property type="match status" value="1"/>
</dbReference>
<keyword evidence="1" id="KW-0732">Signal</keyword>
<dbReference type="InterPro" id="IPR018392">
    <property type="entry name" value="LysM"/>
</dbReference>
<sequence>MRSVIPFALAALAGLAEATRGCRHDRKHPGLGWYWIVKGDTLDPIASDFGTTSDHLVALNPHVIHNKDSIPAWTTIVVPCA</sequence>
<evidence type="ECO:0000313" key="4">
    <source>
        <dbReference type="Proteomes" id="UP000186583"/>
    </source>
</evidence>
<protein>
    <recommendedName>
        <fullName evidence="2">LysM domain-containing protein</fullName>
    </recommendedName>
</protein>
<feature type="signal peptide" evidence="1">
    <location>
        <begin position="1"/>
        <end position="18"/>
    </location>
</feature>
<reference evidence="3 4" key="1">
    <citation type="submission" date="2016-11" db="EMBL/GenBank/DDBJ databases">
        <title>Draft Genome Assembly of Colletotrichum chlorophyti a pathogen of herbaceous plants.</title>
        <authorList>
            <person name="Gan P."/>
            <person name="Narusaka M."/>
            <person name="Tsushima A."/>
            <person name="Narusaka Y."/>
            <person name="Takano Y."/>
            <person name="Shirasu K."/>
        </authorList>
    </citation>
    <scope>NUCLEOTIDE SEQUENCE [LARGE SCALE GENOMIC DNA]</scope>
    <source>
        <strain evidence="3 4">NTL11</strain>
    </source>
</reference>
<evidence type="ECO:0000313" key="3">
    <source>
        <dbReference type="EMBL" id="OLN85693.1"/>
    </source>
</evidence>
<dbReference type="PROSITE" id="PS51782">
    <property type="entry name" value="LYSM"/>
    <property type="match status" value="1"/>
</dbReference>
<proteinExistence type="predicted"/>
<dbReference type="EMBL" id="MPGH01000156">
    <property type="protein sequence ID" value="OLN85693.1"/>
    <property type="molecule type" value="Genomic_DNA"/>
</dbReference>
<dbReference type="AlphaFoldDB" id="A0A1Q8RND5"/>
<feature type="chain" id="PRO_5012435156" description="LysM domain-containing protein" evidence="1">
    <location>
        <begin position="19"/>
        <end position="81"/>
    </location>
</feature>
<keyword evidence="4" id="KW-1185">Reference proteome</keyword>
<organism evidence="3 4">
    <name type="scientific">Colletotrichum chlorophyti</name>
    <dbReference type="NCBI Taxonomy" id="708187"/>
    <lineage>
        <taxon>Eukaryota</taxon>
        <taxon>Fungi</taxon>
        <taxon>Dikarya</taxon>
        <taxon>Ascomycota</taxon>
        <taxon>Pezizomycotina</taxon>
        <taxon>Sordariomycetes</taxon>
        <taxon>Hypocreomycetidae</taxon>
        <taxon>Glomerellales</taxon>
        <taxon>Glomerellaceae</taxon>
        <taxon>Colletotrichum</taxon>
    </lineage>
</organism>
<comment type="caution">
    <text evidence="3">The sequence shown here is derived from an EMBL/GenBank/DDBJ whole genome shotgun (WGS) entry which is preliminary data.</text>
</comment>
<accession>A0A1Q8RND5</accession>
<feature type="domain" description="LysM" evidence="2">
    <location>
        <begin position="32"/>
        <end position="78"/>
    </location>
</feature>